<accession>A0A1M6X8Q8</accession>
<feature type="transmembrane region" description="Helical" evidence="1">
    <location>
        <begin position="78"/>
        <end position="99"/>
    </location>
</feature>
<proteinExistence type="predicted"/>
<dbReference type="AlphaFoldDB" id="A0A1M6X8Q8"/>
<keyword evidence="3" id="KW-1185">Reference proteome</keyword>
<keyword evidence="1" id="KW-1133">Transmembrane helix</keyword>
<evidence type="ECO:0000256" key="1">
    <source>
        <dbReference type="SAM" id="Phobius"/>
    </source>
</evidence>
<dbReference type="STRING" id="69322.SAMN05443669_1001171"/>
<evidence type="ECO:0000313" key="3">
    <source>
        <dbReference type="Proteomes" id="UP000184260"/>
    </source>
</evidence>
<keyword evidence="1" id="KW-0472">Membrane</keyword>
<dbReference type="Proteomes" id="UP000184260">
    <property type="component" value="Unassembled WGS sequence"/>
</dbReference>
<keyword evidence="1" id="KW-0812">Transmembrane</keyword>
<dbReference type="RefSeq" id="WP_073350912.1">
    <property type="nucleotide sequence ID" value="NZ_FRBU01000001.1"/>
</dbReference>
<reference evidence="3" key="1">
    <citation type="submission" date="2016-11" db="EMBL/GenBank/DDBJ databases">
        <authorList>
            <person name="Varghese N."/>
            <person name="Submissions S."/>
        </authorList>
    </citation>
    <scope>NUCLEOTIDE SEQUENCE [LARGE SCALE GENOMIC DNA]</scope>
    <source>
        <strain evidence="3">DSM 3661</strain>
    </source>
</reference>
<dbReference type="EMBL" id="FRBU01000001">
    <property type="protein sequence ID" value="SHL02313.1"/>
    <property type="molecule type" value="Genomic_DNA"/>
</dbReference>
<organism evidence="2 3">
    <name type="scientific">Flavobacterium xanthum</name>
    <dbReference type="NCBI Taxonomy" id="69322"/>
    <lineage>
        <taxon>Bacteria</taxon>
        <taxon>Pseudomonadati</taxon>
        <taxon>Bacteroidota</taxon>
        <taxon>Flavobacteriia</taxon>
        <taxon>Flavobacteriales</taxon>
        <taxon>Flavobacteriaceae</taxon>
        <taxon>Flavobacterium</taxon>
    </lineage>
</organism>
<sequence>MELYKVERVLEKYFEGETSIAEEKELQDYFATQQVAPHLEKYAALFNHFAVAKEQQFEQEMPLFEIQKEENRNKKRNLGWMSIAASVVVLMGIGTYVFYHSEPVNNSKDLGTYDDPEVAFKETQKALSLLSKNVNVGIESVKYVEEYQIAKNKVFRKTKNKSRGI</sequence>
<dbReference type="OrthoDB" id="1098521at2"/>
<protein>
    <submittedName>
        <fullName evidence="2">Uncharacterized protein</fullName>
    </submittedName>
</protein>
<evidence type="ECO:0000313" key="2">
    <source>
        <dbReference type="EMBL" id="SHL02313.1"/>
    </source>
</evidence>
<gene>
    <name evidence="2" type="ORF">SAMN05443669_1001171</name>
</gene>
<name>A0A1M6X8Q8_9FLAO</name>